<keyword evidence="1" id="KW-0732">Signal</keyword>
<dbReference type="Proteomes" id="UP000824013">
    <property type="component" value="Unassembled WGS sequence"/>
</dbReference>
<accession>A0A9D1ZM49</accession>
<dbReference type="EMBL" id="DXCM01000025">
    <property type="protein sequence ID" value="HIY92078.1"/>
    <property type="molecule type" value="Genomic_DNA"/>
</dbReference>
<evidence type="ECO:0000256" key="1">
    <source>
        <dbReference type="SAM" id="SignalP"/>
    </source>
</evidence>
<reference evidence="3" key="1">
    <citation type="journal article" date="2021" name="PeerJ">
        <title>Extensive microbial diversity within the chicken gut microbiome revealed by metagenomics and culture.</title>
        <authorList>
            <person name="Gilroy R."/>
            <person name="Ravi A."/>
            <person name="Getino M."/>
            <person name="Pursley I."/>
            <person name="Horton D.L."/>
            <person name="Alikhan N.F."/>
            <person name="Baker D."/>
            <person name="Gharbi K."/>
            <person name="Hall N."/>
            <person name="Watson M."/>
            <person name="Adriaenssens E.M."/>
            <person name="Foster-Nyarko E."/>
            <person name="Jarju S."/>
            <person name="Secka A."/>
            <person name="Antonio M."/>
            <person name="Oren A."/>
            <person name="Chaudhuri R.R."/>
            <person name="La Ragione R."/>
            <person name="Hildebrand F."/>
            <person name="Pallen M.J."/>
        </authorList>
    </citation>
    <scope>NUCLEOTIDE SEQUENCE</scope>
    <source>
        <strain evidence="3">3204</strain>
    </source>
</reference>
<feature type="domain" description="Phage tail lysozyme" evidence="2">
    <location>
        <begin position="208"/>
        <end position="308"/>
    </location>
</feature>
<sequence>MKSKNKKVILTSLSSLILLGGTSNVLAAQSISSNSNSVILSTSVNLTNLSKNEIINFEYNWLSKNTKLNRKAILGIISAAQYESGNNPADNLNGHGILGWNGVASIVVDNSTNALQSQLHYLKATINLHGNELVTHLNKSKSVFDAALIFERNYEGNAGFHRGGRGEEAYQRHISDLKKAVNITKSSFQATSSSVKASSQSTNTQIVAKSLVTYLTKNTKLNHNAILGVCAVAFHESNLDPNFHNKDGYGLMVWKKKPIPMNGNRKMSLLEQQELYLKDTINPELVNELNSQKDAVSAAKVFAREYCHLKHNVDWAKYVTEIN</sequence>
<dbReference type="Gene3D" id="1.10.530.10">
    <property type="match status" value="2"/>
</dbReference>
<dbReference type="InterPro" id="IPR041219">
    <property type="entry name" value="Phage_lysozyme2"/>
</dbReference>
<protein>
    <recommendedName>
        <fullName evidence="2">Phage tail lysozyme domain-containing protein</fullName>
    </recommendedName>
</protein>
<gene>
    <name evidence="3" type="ORF">H9820_03920</name>
</gene>
<proteinExistence type="predicted"/>
<feature type="signal peptide" evidence="1">
    <location>
        <begin position="1"/>
        <end position="27"/>
    </location>
</feature>
<feature type="chain" id="PRO_5039565450" description="Phage tail lysozyme domain-containing protein" evidence="1">
    <location>
        <begin position="28"/>
        <end position="323"/>
    </location>
</feature>
<feature type="domain" description="Phage tail lysozyme" evidence="2">
    <location>
        <begin position="59"/>
        <end position="169"/>
    </location>
</feature>
<dbReference type="Pfam" id="PF18013">
    <property type="entry name" value="Phage_lysozyme2"/>
    <property type="match status" value="2"/>
</dbReference>
<evidence type="ECO:0000313" key="3">
    <source>
        <dbReference type="EMBL" id="HIY92078.1"/>
    </source>
</evidence>
<name>A0A9D1ZM49_9LACO</name>
<reference evidence="3" key="2">
    <citation type="submission" date="2021-04" db="EMBL/GenBank/DDBJ databases">
        <authorList>
            <person name="Gilroy R."/>
        </authorList>
    </citation>
    <scope>NUCLEOTIDE SEQUENCE</scope>
    <source>
        <strain evidence="3">3204</strain>
    </source>
</reference>
<evidence type="ECO:0000313" key="4">
    <source>
        <dbReference type="Proteomes" id="UP000824013"/>
    </source>
</evidence>
<comment type="caution">
    <text evidence="3">The sequence shown here is derived from an EMBL/GenBank/DDBJ whole genome shotgun (WGS) entry which is preliminary data.</text>
</comment>
<dbReference type="AlphaFoldDB" id="A0A9D1ZM49"/>
<organism evidence="3 4">
    <name type="scientific">Candidatus Companilactobacillus pullicola</name>
    <dbReference type="NCBI Taxonomy" id="2838523"/>
    <lineage>
        <taxon>Bacteria</taxon>
        <taxon>Bacillati</taxon>
        <taxon>Bacillota</taxon>
        <taxon>Bacilli</taxon>
        <taxon>Lactobacillales</taxon>
        <taxon>Lactobacillaceae</taxon>
        <taxon>Companilactobacillus</taxon>
    </lineage>
</organism>
<evidence type="ECO:0000259" key="2">
    <source>
        <dbReference type="Pfam" id="PF18013"/>
    </source>
</evidence>